<sequence length="39" mass="4247">MNQCTETLKRARKPDCLTKSLDGTASEITRQAGTIASYS</sequence>
<evidence type="ECO:0000313" key="2">
    <source>
        <dbReference type="Proteomes" id="UP000253606"/>
    </source>
</evidence>
<protein>
    <submittedName>
        <fullName evidence="1">Uncharacterized protein</fullName>
    </submittedName>
</protein>
<dbReference type="EMBL" id="CP030840">
    <property type="protein sequence ID" value="AXC11201.1"/>
    <property type="molecule type" value="Genomic_DNA"/>
</dbReference>
<proteinExistence type="predicted"/>
<accession>A0A2Z5FWJ7</accession>
<keyword evidence="2" id="KW-1185">Reference proteome</keyword>
<evidence type="ECO:0000313" key="1">
    <source>
        <dbReference type="EMBL" id="AXC11201.1"/>
    </source>
</evidence>
<dbReference type="Proteomes" id="UP000253606">
    <property type="component" value="Chromosome"/>
</dbReference>
<reference evidence="1 2" key="1">
    <citation type="journal article" date="2018" name="Front. Microbiol.">
        <title>Hydrolytic Capabilities as a Key to Environmental Success: Chitinolytic and Cellulolytic Acidobacteria From Acidic Sub-arctic Soils and Boreal Peatlands.</title>
        <authorList>
            <person name="Belova S.E."/>
            <person name="Ravin N.V."/>
            <person name="Pankratov T.A."/>
            <person name="Rakitin A.L."/>
            <person name="Ivanova A.A."/>
            <person name="Beletsky A.V."/>
            <person name="Mardanov A.V."/>
            <person name="Sinninghe Damste J.S."/>
            <person name="Dedysh S.N."/>
        </authorList>
    </citation>
    <scope>NUCLEOTIDE SEQUENCE [LARGE SCALE GENOMIC DNA]</scope>
    <source>
        <strain evidence="1 2">SBC82</strain>
    </source>
</reference>
<organism evidence="1 2">
    <name type="scientific">Acidisarcina polymorpha</name>
    <dbReference type="NCBI Taxonomy" id="2211140"/>
    <lineage>
        <taxon>Bacteria</taxon>
        <taxon>Pseudomonadati</taxon>
        <taxon>Acidobacteriota</taxon>
        <taxon>Terriglobia</taxon>
        <taxon>Terriglobales</taxon>
        <taxon>Acidobacteriaceae</taxon>
        <taxon>Acidisarcina</taxon>
    </lineage>
</organism>
<dbReference type="KEGG" id="abas:ACPOL_1861"/>
<name>A0A2Z5FWJ7_9BACT</name>
<gene>
    <name evidence="1" type="ORF">ACPOL_1861</name>
</gene>
<dbReference type="AlphaFoldDB" id="A0A2Z5FWJ7"/>